<comment type="caution">
    <text evidence="2">The sequence shown here is derived from an EMBL/GenBank/DDBJ whole genome shotgun (WGS) entry which is preliminary data.</text>
</comment>
<feature type="transmembrane region" description="Helical" evidence="1">
    <location>
        <begin position="206"/>
        <end position="224"/>
    </location>
</feature>
<dbReference type="EMBL" id="NASZ01000022">
    <property type="protein sequence ID" value="MBD0726123.1"/>
    <property type="molecule type" value="Genomic_DNA"/>
</dbReference>
<feature type="transmembrane region" description="Helical" evidence="1">
    <location>
        <begin position="270"/>
        <end position="292"/>
    </location>
</feature>
<feature type="transmembrane region" description="Helical" evidence="1">
    <location>
        <begin position="138"/>
        <end position="160"/>
    </location>
</feature>
<proteinExistence type="predicted"/>
<reference evidence="2 3" key="1">
    <citation type="journal article" date="2020" name="Microbiol. Res.">
        <title>Flavobacterium pokkalii sp. nov., a novel plant growth promoting native rhizobacteria isolated from pokkali rice grown in coastal saline affected agricultural regions of southern India, Kerala.</title>
        <authorList>
            <person name="Menon R.R."/>
            <person name="Kumari S."/>
            <person name="Viver T."/>
            <person name="Rameshkumar N."/>
        </authorList>
    </citation>
    <scope>NUCLEOTIDE SEQUENCE [LARGE SCALE GENOMIC DNA]</scope>
    <source>
        <strain evidence="2 3">L1I52</strain>
    </source>
</reference>
<keyword evidence="1" id="KW-0472">Membrane</keyword>
<feature type="transmembrane region" description="Helical" evidence="1">
    <location>
        <begin position="5"/>
        <end position="26"/>
    </location>
</feature>
<feature type="transmembrane region" description="Helical" evidence="1">
    <location>
        <begin position="46"/>
        <end position="65"/>
    </location>
</feature>
<accession>A0ABR7UV30</accession>
<feature type="transmembrane region" description="Helical" evidence="1">
    <location>
        <begin position="230"/>
        <end position="250"/>
    </location>
</feature>
<evidence type="ECO:0000313" key="2">
    <source>
        <dbReference type="EMBL" id="MBD0726123.1"/>
    </source>
</evidence>
<dbReference type="Proteomes" id="UP000661715">
    <property type="component" value="Unassembled WGS sequence"/>
</dbReference>
<sequence length="407" mass="46861">MRKHWLLICFINFFIAASMGLVLRFVAIFPVPNINYQFLLHGHSHVAMLGWVYLMIYSLIVHFFIPKTAQQKPFYNRLFWLTEIAVIGMMFRFPVEGYALFSIIFSTLHIFCSYYFCRLVWKDAKTNSLPEKQLLRTALFFMILSTLGVWCLGPAVGLLGKASAFYQIAIQFFLHFQFNGWFLFAILALFLKHLNATIDKKIFQRFYNFQVSATVLTLALPVSWYLPNPLFHWINSLGVLLQLISFILFIQIIRPHFETFFSNLKAVEKLVYGFALTSLVLKVVIQLVVLIPEFAQISHQIRNFVIGYIHLTMLGIISGFLLGFVLQNTFLNGQKKRVKLGILLFLIGFTGTELLLFLQGSHFFFNKGQLPGYTENLFTASIFLPLGLSTLISGILLNFKAIQPQKL</sequence>
<protein>
    <submittedName>
        <fullName evidence="2">Uncharacterized protein</fullName>
    </submittedName>
</protein>
<feature type="transmembrane region" description="Helical" evidence="1">
    <location>
        <begin position="74"/>
        <end position="91"/>
    </location>
</feature>
<feature type="transmembrane region" description="Helical" evidence="1">
    <location>
        <begin position="172"/>
        <end position="194"/>
    </location>
</feature>
<feature type="transmembrane region" description="Helical" evidence="1">
    <location>
        <begin position="304"/>
        <end position="326"/>
    </location>
</feature>
<name>A0ABR7UV30_9FLAO</name>
<feature type="transmembrane region" description="Helical" evidence="1">
    <location>
        <begin position="97"/>
        <end position="117"/>
    </location>
</feature>
<gene>
    <name evidence="2" type="ORF">B6A10_13160</name>
</gene>
<feature type="transmembrane region" description="Helical" evidence="1">
    <location>
        <begin position="338"/>
        <end position="358"/>
    </location>
</feature>
<evidence type="ECO:0000313" key="3">
    <source>
        <dbReference type="Proteomes" id="UP000661715"/>
    </source>
</evidence>
<organism evidence="2 3">
    <name type="scientific">Flavobacterium pokkalii</name>
    <dbReference type="NCBI Taxonomy" id="1940408"/>
    <lineage>
        <taxon>Bacteria</taxon>
        <taxon>Pseudomonadati</taxon>
        <taxon>Bacteroidota</taxon>
        <taxon>Flavobacteriia</taxon>
        <taxon>Flavobacteriales</taxon>
        <taxon>Flavobacteriaceae</taxon>
        <taxon>Flavobacterium</taxon>
    </lineage>
</organism>
<keyword evidence="1" id="KW-0812">Transmembrane</keyword>
<keyword evidence="1" id="KW-1133">Transmembrane helix</keyword>
<feature type="transmembrane region" description="Helical" evidence="1">
    <location>
        <begin position="378"/>
        <end position="399"/>
    </location>
</feature>
<evidence type="ECO:0000256" key="1">
    <source>
        <dbReference type="SAM" id="Phobius"/>
    </source>
</evidence>
<keyword evidence="3" id="KW-1185">Reference proteome</keyword>